<feature type="domain" description="F-box" evidence="1">
    <location>
        <begin position="29"/>
        <end position="62"/>
    </location>
</feature>
<sequence>MPNDMPHPSPSIAAEDTRSVFDRVFGTYELCENILKHLEPDDLLRTRRTCRATESLVRDSINLQRKLFLTPTNEPNDTWHVDKATQLVHGPAPKEQKLRENTFVCTYNPLIMVCNLAYHGLQGCSCSPDLTCRTYQLNFDPASLLEGSSCEAMFLTQPPTIRVAWDSDFGLSGSIRGTEGVRFKDLIKDVDSAAKARGVESSKGLKTLSLMFQRDCAVTAEQRLFVERKGVVAREADPWLLGSKGRRDA</sequence>
<dbReference type="Pfam" id="PF00646">
    <property type="entry name" value="F-box"/>
    <property type="match status" value="1"/>
</dbReference>
<proteinExistence type="predicted"/>
<accession>A0AAN7VP61</accession>
<dbReference type="EMBL" id="JAVRQU010000016">
    <property type="protein sequence ID" value="KAK5694191.1"/>
    <property type="molecule type" value="Genomic_DNA"/>
</dbReference>
<dbReference type="InterPro" id="IPR001810">
    <property type="entry name" value="F-box_dom"/>
</dbReference>
<evidence type="ECO:0000313" key="3">
    <source>
        <dbReference type="Proteomes" id="UP001310594"/>
    </source>
</evidence>
<dbReference type="Proteomes" id="UP001310594">
    <property type="component" value="Unassembled WGS sequence"/>
</dbReference>
<dbReference type="InterPro" id="IPR036047">
    <property type="entry name" value="F-box-like_dom_sf"/>
</dbReference>
<evidence type="ECO:0000259" key="1">
    <source>
        <dbReference type="Pfam" id="PF00646"/>
    </source>
</evidence>
<protein>
    <recommendedName>
        <fullName evidence="1">F-box domain-containing protein</fullName>
    </recommendedName>
</protein>
<name>A0AAN7VP61_9PEZI</name>
<evidence type="ECO:0000313" key="2">
    <source>
        <dbReference type="EMBL" id="KAK5694191.1"/>
    </source>
</evidence>
<comment type="caution">
    <text evidence="2">The sequence shown here is derived from an EMBL/GenBank/DDBJ whole genome shotgun (WGS) entry which is preliminary data.</text>
</comment>
<gene>
    <name evidence="2" type="ORF">LTR97_009812</name>
</gene>
<reference evidence="2" key="1">
    <citation type="submission" date="2023-08" db="EMBL/GenBank/DDBJ databases">
        <title>Black Yeasts Isolated from many extreme environments.</title>
        <authorList>
            <person name="Coleine C."/>
            <person name="Stajich J.E."/>
            <person name="Selbmann L."/>
        </authorList>
    </citation>
    <scope>NUCLEOTIDE SEQUENCE</scope>
    <source>
        <strain evidence="2">CCFEE 5810</strain>
    </source>
</reference>
<dbReference type="AlphaFoldDB" id="A0AAN7VP61"/>
<dbReference type="SUPFAM" id="SSF81383">
    <property type="entry name" value="F-box domain"/>
    <property type="match status" value="1"/>
</dbReference>
<organism evidence="2 3">
    <name type="scientific">Elasticomyces elasticus</name>
    <dbReference type="NCBI Taxonomy" id="574655"/>
    <lineage>
        <taxon>Eukaryota</taxon>
        <taxon>Fungi</taxon>
        <taxon>Dikarya</taxon>
        <taxon>Ascomycota</taxon>
        <taxon>Pezizomycotina</taxon>
        <taxon>Dothideomycetes</taxon>
        <taxon>Dothideomycetidae</taxon>
        <taxon>Mycosphaerellales</taxon>
        <taxon>Teratosphaeriaceae</taxon>
        <taxon>Elasticomyces</taxon>
    </lineage>
</organism>
<dbReference type="CDD" id="cd09917">
    <property type="entry name" value="F-box_SF"/>
    <property type="match status" value="1"/>
</dbReference>